<evidence type="ECO:0000313" key="1">
    <source>
        <dbReference type="EMBL" id="MPN56155.1"/>
    </source>
</evidence>
<proteinExistence type="predicted"/>
<organism evidence="1">
    <name type="scientific">bioreactor metagenome</name>
    <dbReference type="NCBI Taxonomy" id="1076179"/>
    <lineage>
        <taxon>unclassified sequences</taxon>
        <taxon>metagenomes</taxon>
        <taxon>ecological metagenomes</taxon>
    </lineage>
</organism>
<comment type="caution">
    <text evidence="1">The sequence shown here is derived from an EMBL/GenBank/DDBJ whole genome shotgun (WGS) entry which is preliminary data.</text>
</comment>
<reference evidence="1" key="1">
    <citation type="submission" date="2019-08" db="EMBL/GenBank/DDBJ databases">
        <authorList>
            <person name="Kucharzyk K."/>
            <person name="Murdoch R.W."/>
            <person name="Higgins S."/>
            <person name="Loffler F."/>
        </authorList>
    </citation>
    <scope>NUCLEOTIDE SEQUENCE</scope>
</reference>
<name>A0A645IXJ7_9ZZZZ</name>
<gene>
    <name evidence="1" type="ORF">SDC9_203841</name>
</gene>
<dbReference type="AlphaFoldDB" id="A0A645IXJ7"/>
<sequence>MARQIGERRVQTDCFAMDRSAACTRQPARAERCRSHRPAGGMPLFGTAGRYGADFALPQIDRNAFRRRVRVAAVCHGIIAAPYLLDSRVRVVYYQRRLAL</sequence>
<accession>A0A645IXJ7</accession>
<dbReference type="EMBL" id="VSSQ01126187">
    <property type="protein sequence ID" value="MPN56155.1"/>
    <property type="molecule type" value="Genomic_DNA"/>
</dbReference>
<protein>
    <submittedName>
        <fullName evidence="1">Uncharacterized protein</fullName>
    </submittedName>
</protein>